<dbReference type="STRING" id="1219077.VAZ01S_039_00530"/>
<dbReference type="EMBL" id="BATL01000039">
    <property type="protein sequence ID" value="GAD76228.1"/>
    <property type="molecule type" value="Genomic_DNA"/>
</dbReference>
<reference evidence="1 2" key="1">
    <citation type="submission" date="2013-09" db="EMBL/GenBank/DDBJ databases">
        <title>Whole genome shotgun sequence of Vibrio azureus NBRC 104587.</title>
        <authorList>
            <person name="Isaki S."/>
            <person name="Hosoyama A."/>
            <person name="Numata M."/>
            <person name="Hashimoto M."/>
            <person name="Hosoyama Y."/>
            <person name="Tsuchikane K."/>
            <person name="Noguchi M."/>
            <person name="Hirakata S."/>
            <person name="Ichikawa N."/>
            <person name="Ohji S."/>
            <person name="Yamazoe A."/>
            <person name="Fujita N."/>
        </authorList>
    </citation>
    <scope>NUCLEOTIDE SEQUENCE [LARGE SCALE GENOMIC DNA]</scope>
    <source>
        <strain evidence="1 2">NBRC 104587</strain>
    </source>
</reference>
<dbReference type="InterPro" id="IPR021960">
    <property type="entry name" value="DUF3577"/>
</dbReference>
<gene>
    <name evidence="1" type="ORF">VAZ01S_039_00530</name>
</gene>
<dbReference type="Proteomes" id="UP000016567">
    <property type="component" value="Unassembled WGS sequence"/>
</dbReference>
<evidence type="ECO:0000313" key="1">
    <source>
        <dbReference type="EMBL" id="GAD76228.1"/>
    </source>
</evidence>
<dbReference type="eggNOG" id="ENOG502Z9W9">
    <property type="taxonomic scope" value="Bacteria"/>
</dbReference>
<name>U3CD11_9VIBR</name>
<dbReference type="RefSeq" id="WP_021709978.1">
    <property type="nucleotide sequence ID" value="NZ_BAOB01000386.1"/>
</dbReference>
<evidence type="ECO:0008006" key="3">
    <source>
        <dbReference type="Google" id="ProtNLM"/>
    </source>
</evidence>
<proteinExistence type="predicted"/>
<protein>
    <recommendedName>
        <fullName evidence="3">DUF3577 domain-containing protein</fullName>
    </recommendedName>
</protein>
<accession>U3CD11</accession>
<sequence length="140" mass="15590">MSNNSNAYFDLHTTGFGYLNRVRKVVPKRGNPFYAVTIACLRGDDNEKTYIDCKVVGKEAMALFEQHQLDKIKFGQGQSTGSLSFVIGDLYLDTFTYPSNHASKPGQTGAALKGRLLRVKYLKVNQQVLFQSSNCEQQAA</sequence>
<evidence type="ECO:0000313" key="2">
    <source>
        <dbReference type="Proteomes" id="UP000016567"/>
    </source>
</evidence>
<organism evidence="1 2">
    <name type="scientific">Vibrio azureus NBRC 104587</name>
    <dbReference type="NCBI Taxonomy" id="1219077"/>
    <lineage>
        <taxon>Bacteria</taxon>
        <taxon>Pseudomonadati</taxon>
        <taxon>Pseudomonadota</taxon>
        <taxon>Gammaproteobacteria</taxon>
        <taxon>Vibrionales</taxon>
        <taxon>Vibrionaceae</taxon>
        <taxon>Vibrio</taxon>
    </lineage>
</organism>
<comment type="caution">
    <text evidence="1">The sequence shown here is derived from an EMBL/GenBank/DDBJ whole genome shotgun (WGS) entry which is preliminary data.</text>
</comment>
<dbReference type="Pfam" id="PF12101">
    <property type="entry name" value="DUF3577"/>
    <property type="match status" value="1"/>
</dbReference>
<dbReference type="AlphaFoldDB" id="U3CD11"/>
<keyword evidence="2" id="KW-1185">Reference proteome</keyword>